<organism evidence="4 5">
    <name type="scientific">Herpetosiphon geysericola</name>
    <dbReference type="NCBI Taxonomy" id="70996"/>
    <lineage>
        <taxon>Bacteria</taxon>
        <taxon>Bacillati</taxon>
        <taxon>Chloroflexota</taxon>
        <taxon>Chloroflexia</taxon>
        <taxon>Herpetosiphonales</taxon>
        <taxon>Herpetosiphonaceae</taxon>
        <taxon>Herpetosiphon</taxon>
    </lineage>
</organism>
<dbReference type="AlphaFoldDB" id="A0A0P6XYI5"/>
<keyword evidence="2" id="KW-0812">Transmembrane</keyword>
<gene>
    <name evidence="4" type="ORF">SE18_18645</name>
</gene>
<dbReference type="PANTHER" id="PTHR44825:SF1">
    <property type="entry name" value="DNAJ HOMOLOG SUBFAMILY C MEMBER 4"/>
    <property type="match status" value="1"/>
</dbReference>
<feature type="transmembrane region" description="Helical" evidence="2">
    <location>
        <begin position="223"/>
        <end position="241"/>
    </location>
</feature>
<dbReference type="EMBL" id="LGKP01000026">
    <property type="protein sequence ID" value="KPL84904.1"/>
    <property type="molecule type" value="Genomic_DNA"/>
</dbReference>
<dbReference type="Pfam" id="PF00226">
    <property type="entry name" value="DnaJ"/>
    <property type="match status" value="1"/>
</dbReference>
<dbReference type="PRINTS" id="PR00625">
    <property type="entry name" value="JDOMAIN"/>
</dbReference>
<evidence type="ECO:0000259" key="3">
    <source>
        <dbReference type="PROSITE" id="PS50076"/>
    </source>
</evidence>
<reference evidence="4 5" key="1">
    <citation type="submission" date="2015-07" db="EMBL/GenBank/DDBJ databases">
        <title>Whole genome sequence of Herpetosiphon geysericola DSM 7119.</title>
        <authorList>
            <person name="Hemp J."/>
            <person name="Ward L.M."/>
            <person name="Pace L.A."/>
            <person name="Fischer W.W."/>
        </authorList>
    </citation>
    <scope>NUCLEOTIDE SEQUENCE [LARGE SCALE GENOMIC DNA]</scope>
    <source>
        <strain evidence="4 5">DSM 7119</strain>
    </source>
</reference>
<feature type="domain" description="J" evidence="3">
    <location>
        <begin position="3"/>
        <end position="67"/>
    </location>
</feature>
<dbReference type="Proteomes" id="UP000050277">
    <property type="component" value="Unassembled WGS sequence"/>
</dbReference>
<comment type="caution">
    <text evidence="4">The sequence shown here is derived from an EMBL/GenBank/DDBJ whole genome shotgun (WGS) entry which is preliminary data.</text>
</comment>
<keyword evidence="2" id="KW-0472">Membrane</keyword>
<proteinExistence type="predicted"/>
<accession>A0A0P6XYI5</accession>
<dbReference type="InterPro" id="IPR036869">
    <property type="entry name" value="J_dom_sf"/>
</dbReference>
<dbReference type="PROSITE" id="PS50076">
    <property type="entry name" value="DNAJ_2"/>
    <property type="match status" value="1"/>
</dbReference>
<evidence type="ECO:0000313" key="4">
    <source>
        <dbReference type="EMBL" id="KPL84904.1"/>
    </source>
</evidence>
<evidence type="ECO:0000256" key="2">
    <source>
        <dbReference type="SAM" id="Phobius"/>
    </source>
</evidence>
<dbReference type="OrthoDB" id="9779889at2"/>
<feature type="transmembrane region" description="Helical" evidence="2">
    <location>
        <begin position="279"/>
        <end position="296"/>
    </location>
</feature>
<dbReference type="InterPro" id="IPR052763">
    <property type="entry name" value="DnaJ_C4"/>
</dbReference>
<keyword evidence="2" id="KW-1133">Transmembrane helix</keyword>
<keyword evidence="5" id="KW-1185">Reference proteome</keyword>
<dbReference type="STRING" id="70996.SE18_18645"/>
<feature type="transmembrane region" description="Helical" evidence="2">
    <location>
        <begin position="247"/>
        <end position="267"/>
    </location>
</feature>
<evidence type="ECO:0000313" key="5">
    <source>
        <dbReference type="Proteomes" id="UP000050277"/>
    </source>
</evidence>
<dbReference type="CDD" id="cd06257">
    <property type="entry name" value="DnaJ"/>
    <property type="match status" value="1"/>
</dbReference>
<dbReference type="PANTHER" id="PTHR44825">
    <property type="match status" value="1"/>
</dbReference>
<feature type="compositionally biased region" description="Basic and acidic residues" evidence="1">
    <location>
        <begin position="62"/>
        <end position="75"/>
    </location>
</feature>
<feature type="region of interest" description="Disordered" evidence="1">
    <location>
        <begin position="62"/>
        <end position="81"/>
    </location>
</feature>
<dbReference type="SMART" id="SM00271">
    <property type="entry name" value="DnaJ"/>
    <property type="match status" value="1"/>
</dbReference>
<dbReference type="Gene3D" id="1.10.287.110">
    <property type="entry name" value="DnaJ domain"/>
    <property type="match status" value="1"/>
</dbReference>
<protein>
    <recommendedName>
        <fullName evidence="3">J domain-containing protein</fullName>
    </recommendedName>
</protein>
<dbReference type="InterPro" id="IPR001623">
    <property type="entry name" value="DnaJ_domain"/>
</dbReference>
<evidence type="ECO:0000256" key="1">
    <source>
        <dbReference type="SAM" id="MobiDB-lite"/>
    </source>
</evidence>
<dbReference type="SUPFAM" id="SSF46565">
    <property type="entry name" value="Chaperone J-domain"/>
    <property type="match status" value="1"/>
</dbReference>
<name>A0A0P6XYI5_9CHLR</name>
<sequence length="327" mass="35344">MKTHYEVLGVATSADAATIDAAFRRLARQYHPDINKAPDATALMQALNIAYGVLKDPQKRQAYDRELSGQREQPRQRQQSSGNAINDLFAVAWHAAHPAVYLYENHTVEIAGNSFRFDFAYPAQKIGIICQASSSAQTTWADWQVIQLTAQQILSNPMAAAESAYQALSETAYASTNPEEYAAAQAELRWTEEWLEKYDQSQATGEDFEDQIRASLAPQYKPMLDLALVGGVGAIVATAIVGAVINLAIVGFIAMVVGALAAVRFLPSFIQPWSDDLRIKVFGGIAGVCLLLLLVVHGGSAIGLVVGASLIGGLVGYVYAMRQQAQP</sequence>